<accession>A0A174AL43</accession>
<organism evidence="2 3">
    <name type="scientific">Clostridium disporicum</name>
    <dbReference type="NCBI Taxonomy" id="84024"/>
    <lineage>
        <taxon>Bacteria</taxon>
        <taxon>Bacillati</taxon>
        <taxon>Bacillota</taxon>
        <taxon>Clostridia</taxon>
        <taxon>Eubacteriales</taxon>
        <taxon>Clostridiaceae</taxon>
        <taxon>Clostridium</taxon>
    </lineage>
</organism>
<dbReference type="AlphaFoldDB" id="A0A174AL43"/>
<dbReference type="Pfam" id="PF00753">
    <property type="entry name" value="Lactamase_B"/>
    <property type="match status" value="1"/>
</dbReference>
<gene>
    <name evidence="2" type="ORF">ERS852471_00640</name>
</gene>
<protein>
    <submittedName>
        <fullName evidence="2">Putative hydrolase (Metallo-beta-lactamase superfamily)</fullName>
    </submittedName>
</protein>
<sequence>MNNKKSIFKILSSFFMIFVLVGCGKNKENSLSNISSKAENVNVSYINVGKGDAILVQIDDKNYLIDTGLEENSEMLLEGLKAKDVDTLDGVFLTHTHKDHIGGMEAVAAAYDIEMMYRAEISENKKNGENKIDNLSEDLYLPITKLNAGDKVKITDDIYFDVIGPLVLNEDDDNDNSLVMKLVVNGKTFLFTGDMQFAEEKTLMDAGVDLSSDILKVGNHGNKDATSDEFAIAVSPKYSVITTDTTVDTNSASKRVRKALSNSEIYITEDYDRGITFTVLQDGTIEIAEF</sequence>
<dbReference type="PANTHER" id="PTHR30619">
    <property type="entry name" value="DNA INTERNALIZATION/COMPETENCE PROTEIN COMEC/REC2"/>
    <property type="match status" value="1"/>
</dbReference>
<dbReference type="SMART" id="SM00849">
    <property type="entry name" value="Lactamase_B"/>
    <property type="match status" value="1"/>
</dbReference>
<feature type="domain" description="Metallo-beta-lactamase" evidence="1">
    <location>
        <begin position="50"/>
        <end position="244"/>
    </location>
</feature>
<dbReference type="InterPro" id="IPR001279">
    <property type="entry name" value="Metallo-B-lactamas"/>
</dbReference>
<dbReference type="PROSITE" id="PS51257">
    <property type="entry name" value="PROKAR_LIPOPROTEIN"/>
    <property type="match status" value="1"/>
</dbReference>
<reference evidence="2 3" key="1">
    <citation type="submission" date="2015-09" db="EMBL/GenBank/DDBJ databases">
        <authorList>
            <consortium name="Pathogen Informatics"/>
        </authorList>
    </citation>
    <scope>NUCLEOTIDE SEQUENCE [LARGE SCALE GENOMIC DNA]</scope>
    <source>
        <strain evidence="2 3">2789STDY5834856</strain>
    </source>
</reference>
<evidence type="ECO:0000259" key="1">
    <source>
        <dbReference type="SMART" id="SM00849"/>
    </source>
</evidence>
<keyword evidence="2" id="KW-0378">Hydrolase</keyword>
<dbReference type="InterPro" id="IPR035681">
    <property type="entry name" value="ComA-like_MBL"/>
</dbReference>
<dbReference type="Gene3D" id="3.60.15.10">
    <property type="entry name" value="Ribonuclease Z/Hydroxyacylglutathione hydrolase-like"/>
    <property type="match status" value="1"/>
</dbReference>
<dbReference type="CDD" id="cd07731">
    <property type="entry name" value="ComA-like_MBL-fold"/>
    <property type="match status" value="1"/>
</dbReference>
<proteinExistence type="predicted"/>
<dbReference type="EMBL" id="CYZX01000003">
    <property type="protein sequence ID" value="CUN89461.1"/>
    <property type="molecule type" value="Genomic_DNA"/>
</dbReference>
<dbReference type="InterPro" id="IPR052159">
    <property type="entry name" value="Competence_DNA_uptake"/>
</dbReference>
<dbReference type="OrthoDB" id="367237at2"/>
<evidence type="ECO:0000313" key="3">
    <source>
        <dbReference type="Proteomes" id="UP000095594"/>
    </source>
</evidence>
<dbReference type="RefSeq" id="WP_055263848.1">
    <property type="nucleotide sequence ID" value="NZ_CABIXQ010000003.1"/>
</dbReference>
<dbReference type="GO" id="GO:0016787">
    <property type="term" value="F:hydrolase activity"/>
    <property type="evidence" value="ECO:0007669"/>
    <property type="project" value="UniProtKB-KW"/>
</dbReference>
<name>A0A174AL43_9CLOT</name>
<dbReference type="SUPFAM" id="SSF56281">
    <property type="entry name" value="Metallo-hydrolase/oxidoreductase"/>
    <property type="match status" value="1"/>
</dbReference>
<dbReference type="InterPro" id="IPR036866">
    <property type="entry name" value="RibonucZ/Hydroxyglut_hydro"/>
</dbReference>
<evidence type="ECO:0000313" key="2">
    <source>
        <dbReference type="EMBL" id="CUN89461.1"/>
    </source>
</evidence>
<dbReference type="PANTHER" id="PTHR30619:SF1">
    <property type="entry name" value="RECOMBINATION PROTEIN 2"/>
    <property type="match status" value="1"/>
</dbReference>
<dbReference type="Proteomes" id="UP000095594">
    <property type="component" value="Unassembled WGS sequence"/>
</dbReference>